<protein>
    <submittedName>
        <fullName evidence="2">PBP1b-binding outer membrane lipoprotein LpoB</fullName>
    </submittedName>
</protein>
<keyword evidence="3" id="KW-1185">Reference proteome</keyword>
<proteinExistence type="predicted"/>
<dbReference type="RefSeq" id="WP_310026743.1">
    <property type="nucleotide sequence ID" value="NZ_JAVDVI010000009.1"/>
</dbReference>
<reference evidence="2 3" key="1">
    <citation type="submission" date="2023-07" db="EMBL/GenBank/DDBJ databases">
        <title>Sorghum-associated microbial communities from plants grown in Nebraska, USA.</title>
        <authorList>
            <person name="Schachtman D."/>
        </authorList>
    </citation>
    <scope>NUCLEOTIDE SEQUENCE [LARGE SCALE GENOMIC DNA]</scope>
    <source>
        <strain evidence="2 3">3773</strain>
    </source>
</reference>
<feature type="signal peptide" evidence="1">
    <location>
        <begin position="1"/>
        <end position="19"/>
    </location>
</feature>
<sequence>MKKIILIFAILLIVCGCNNDDNNNETLPPATQTGAGTFACYVNGKPYIDKSGGWFNCYYQFVDGQYYFAIGGEDRNHPVFDFIAIASNSSEIEGGKEYPLLCNQTNNHYAEVAFTNQLLTTTTCNTNYGTLVITKLDFDNKIVSGNFEFDVIHPNTGETIQIRDGRFDTLFTQ</sequence>
<evidence type="ECO:0000313" key="2">
    <source>
        <dbReference type="EMBL" id="MDR6968235.1"/>
    </source>
</evidence>
<gene>
    <name evidence="2" type="ORF">J2X31_002252</name>
</gene>
<organism evidence="2 3">
    <name type="scientific">Flavobacterium arsenatis</name>
    <dbReference type="NCBI Taxonomy" id="1484332"/>
    <lineage>
        <taxon>Bacteria</taxon>
        <taxon>Pseudomonadati</taxon>
        <taxon>Bacteroidota</taxon>
        <taxon>Flavobacteriia</taxon>
        <taxon>Flavobacteriales</taxon>
        <taxon>Flavobacteriaceae</taxon>
        <taxon>Flavobacterium</taxon>
    </lineage>
</organism>
<dbReference type="PROSITE" id="PS51257">
    <property type="entry name" value="PROKAR_LIPOPROTEIN"/>
    <property type="match status" value="1"/>
</dbReference>
<keyword evidence="1" id="KW-0732">Signal</keyword>
<dbReference type="Proteomes" id="UP001255185">
    <property type="component" value="Unassembled WGS sequence"/>
</dbReference>
<comment type="caution">
    <text evidence="2">The sequence shown here is derived from an EMBL/GenBank/DDBJ whole genome shotgun (WGS) entry which is preliminary data.</text>
</comment>
<evidence type="ECO:0000313" key="3">
    <source>
        <dbReference type="Proteomes" id="UP001255185"/>
    </source>
</evidence>
<accession>A0ABU1TQH9</accession>
<keyword evidence="2" id="KW-0449">Lipoprotein</keyword>
<name>A0ABU1TQH9_9FLAO</name>
<dbReference type="EMBL" id="JAVDVI010000009">
    <property type="protein sequence ID" value="MDR6968235.1"/>
    <property type="molecule type" value="Genomic_DNA"/>
</dbReference>
<feature type="chain" id="PRO_5045606867" evidence="1">
    <location>
        <begin position="20"/>
        <end position="173"/>
    </location>
</feature>
<evidence type="ECO:0000256" key="1">
    <source>
        <dbReference type="SAM" id="SignalP"/>
    </source>
</evidence>